<gene>
    <name evidence="2" type="ORF">Csa_5G146290</name>
</gene>
<name>A0A0A0KJR7_CUCSA</name>
<keyword evidence="1" id="KW-0732">Signal</keyword>
<dbReference type="AlphaFoldDB" id="A0A0A0KJR7"/>
<evidence type="ECO:0000256" key="1">
    <source>
        <dbReference type="SAM" id="SignalP"/>
    </source>
</evidence>
<reference evidence="2 3" key="2">
    <citation type="journal article" date="2009" name="PLoS ONE">
        <title>An integrated genetic and cytogenetic map of the cucumber genome.</title>
        <authorList>
            <person name="Ren Y."/>
            <person name="Zhang Z."/>
            <person name="Liu J."/>
            <person name="Staub J.E."/>
            <person name="Han Y."/>
            <person name="Cheng Z."/>
            <person name="Li X."/>
            <person name="Lu J."/>
            <person name="Miao H."/>
            <person name="Kang H."/>
            <person name="Xie B."/>
            <person name="Gu X."/>
            <person name="Wang X."/>
            <person name="Du Y."/>
            <person name="Jin W."/>
            <person name="Huang S."/>
        </authorList>
    </citation>
    <scope>NUCLEOTIDE SEQUENCE [LARGE SCALE GENOMIC DNA]</scope>
    <source>
        <strain evidence="3">cv. 9930</strain>
    </source>
</reference>
<feature type="chain" id="PRO_5001965210" description="Secreted protein" evidence="1">
    <location>
        <begin position="22"/>
        <end position="71"/>
    </location>
</feature>
<evidence type="ECO:0008006" key="4">
    <source>
        <dbReference type="Google" id="ProtNLM"/>
    </source>
</evidence>
<reference evidence="2 3" key="1">
    <citation type="journal article" date="2009" name="Nat. Genet.">
        <title>The genome of the cucumber, Cucumis sativus L.</title>
        <authorList>
            <person name="Huang S."/>
            <person name="Li R."/>
            <person name="Zhang Z."/>
            <person name="Li L."/>
            <person name="Gu X."/>
            <person name="Fan W."/>
            <person name="Lucas W.J."/>
            <person name="Wang X."/>
            <person name="Xie B."/>
            <person name="Ni P."/>
            <person name="Ren Y."/>
            <person name="Zhu H."/>
            <person name="Li J."/>
            <person name="Lin K."/>
            <person name="Jin W."/>
            <person name="Fei Z."/>
            <person name="Li G."/>
            <person name="Staub J."/>
            <person name="Kilian A."/>
            <person name="van der Vossen E.A."/>
            <person name="Wu Y."/>
            <person name="Guo J."/>
            <person name="He J."/>
            <person name="Jia Z."/>
            <person name="Ren Y."/>
            <person name="Tian G."/>
            <person name="Lu Y."/>
            <person name="Ruan J."/>
            <person name="Qian W."/>
            <person name="Wang M."/>
            <person name="Huang Q."/>
            <person name="Li B."/>
            <person name="Xuan Z."/>
            <person name="Cao J."/>
            <person name="Asan"/>
            <person name="Wu Z."/>
            <person name="Zhang J."/>
            <person name="Cai Q."/>
            <person name="Bai Y."/>
            <person name="Zhao B."/>
            <person name="Han Y."/>
            <person name="Li Y."/>
            <person name="Li X."/>
            <person name="Wang S."/>
            <person name="Shi Q."/>
            <person name="Liu S."/>
            <person name="Cho W.K."/>
            <person name="Kim J.Y."/>
            <person name="Xu Y."/>
            <person name="Heller-Uszynska K."/>
            <person name="Miao H."/>
            <person name="Cheng Z."/>
            <person name="Zhang S."/>
            <person name="Wu J."/>
            <person name="Yang Y."/>
            <person name="Kang H."/>
            <person name="Li M."/>
            <person name="Liang H."/>
            <person name="Ren X."/>
            <person name="Shi Z."/>
            <person name="Wen M."/>
            <person name="Jian M."/>
            <person name="Yang H."/>
            <person name="Zhang G."/>
            <person name="Yang Z."/>
            <person name="Chen R."/>
            <person name="Liu S."/>
            <person name="Li J."/>
            <person name="Ma L."/>
            <person name="Liu H."/>
            <person name="Zhou Y."/>
            <person name="Zhao J."/>
            <person name="Fang X."/>
            <person name="Li G."/>
            <person name="Fang L."/>
            <person name="Li Y."/>
            <person name="Liu D."/>
            <person name="Zheng H."/>
            <person name="Zhang Y."/>
            <person name="Qin N."/>
            <person name="Li Z."/>
            <person name="Yang G."/>
            <person name="Yang S."/>
            <person name="Bolund L."/>
            <person name="Kristiansen K."/>
            <person name="Zheng H."/>
            <person name="Li S."/>
            <person name="Zhang X."/>
            <person name="Yang H."/>
            <person name="Wang J."/>
            <person name="Sun R."/>
            <person name="Zhang B."/>
            <person name="Jiang S."/>
            <person name="Wang J."/>
            <person name="Du Y."/>
            <person name="Li S."/>
        </authorList>
    </citation>
    <scope>NUCLEOTIDE SEQUENCE [LARGE SCALE GENOMIC DNA]</scope>
    <source>
        <strain evidence="3">cv. 9930</strain>
    </source>
</reference>
<reference evidence="2 3" key="4">
    <citation type="journal article" date="2011" name="BMC Genomics">
        <title>RNA-Seq improves annotation of protein-coding genes in the cucumber genome.</title>
        <authorList>
            <person name="Li Z."/>
            <person name="Zhang Z."/>
            <person name="Yan P."/>
            <person name="Huang S."/>
            <person name="Fei Z."/>
            <person name="Lin K."/>
        </authorList>
    </citation>
    <scope>NUCLEOTIDE SEQUENCE [LARGE SCALE GENOMIC DNA]</scope>
    <source>
        <strain evidence="3">cv. 9930</strain>
    </source>
</reference>
<dbReference type="Proteomes" id="UP000029981">
    <property type="component" value="Chromosome 5"/>
</dbReference>
<reference evidence="2 3" key="3">
    <citation type="journal article" date="2010" name="BMC Genomics">
        <title>Transcriptome sequencing and comparative analysis of cucumber flowers with different sex types.</title>
        <authorList>
            <person name="Guo S."/>
            <person name="Zheng Y."/>
            <person name="Joung J.G."/>
            <person name="Liu S."/>
            <person name="Zhang Z."/>
            <person name="Crasta O.R."/>
            <person name="Sobral B.W."/>
            <person name="Xu Y."/>
            <person name="Huang S."/>
            <person name="Fei Z."/>
        </authorList>
    </citation>
    <scope>NUCLEOTIDE SEQUENCE [LARGE SCALE GENOMIC DNA]</scope>
    <source>
        <strain evidence="3">cv. 9930</strain>
    </source>
</reference>
<accession>A0A0A0KJR7</accession>
<organism evidence="2 3">
    <name type="scientific">Cucumis sativus</name>
    <name type="common">Cucumber</name>
    <dbReference type="NCBI Taxonomy" id="3659"/>
    <lineage>
        <taxon>Eukaryota</taxon>
        <taxon>Viridiplantae</taxon>
        <taxon>Streptophyta</taxon>
        <taxon>Embryophyta</taxon>
        <taxon>Tracheophyta</taxon>
        <taxon>Spermatophyta</taxon>
        <taxon>Magnoliopsida</taxon>
        <taxon>eudicotyledons</taxon>
        <taxon>Gunneridae</taxon>
        <taxon>Pentapetalae</taxon>
        <taxon>rosids</taxon>
        <taxon>fabids</taxon>
        <taxon>Cucurbitales</taxon>
        <taxon>Cucurbitaceae</taxon>
        <taxon>Benincaseae</taxon>
        <taxon>Cucumis</taxon>
    </lineage>
</organism>
<protein>
    <recommendedName>
        <fullName evidence="4">Secreted protein</fullName>
    </recommendedName>
</protein>
<dbReference type="EMBL" id="CM002926">
    <property type="protein sequence ID" value="KGN49955.1"/>
    <property type="molecule type" value="Genomic_DNA"/>
</dbReference>
<proteinExistence type="predicted"/>
<feature type="signal peptide" evidence="1">
    <location>
        <begin position="1"/>
        <end position="21"/>
    </location>
</feature>
<evidence type="ECO:0000313" key="3">
    <source>
        <dbReference type="Proteomes" id="UP000029981"/>
    </source>
</evidence>
<dbReference type="Gramene" id="KGN49955">
    <property type="protein sequence ID" value="KGN49955"/>
    <property type="gene ID" value="Csa_5G146290"/>
</dbReference>
<keyword evidence="3" id="KW-1185">Reference proteome</keyword>
<sequence length="71" mass="8200">MAVLICLFATAQSGFLALIFATSPDKWKLQMGCKAFNRPIQGGVFPTRLVHQLQWTSFYFYVFSEQLHLER</sequence>
<evidence type="ECO:0000313" key="2">
    <source>
        <dbReference type="EMBL" id="KGN49955.1"/>
    </source>
</evidence>